<name>X0XB32_9ZZZZ</name>
<comment type="caution">
    <text evidence="2">The sequence shown here is derived from an EMBL/GenBank/DDBJ whole genome shotgun (WGS) entry which is preliminary data.</text>
</comment>
<dbReference type="Pfam" id="PF12746">
    <property type="entry name" value="GNAT_acetyltran"/>
    <property type="match status" value="1"/>
</dbReference>
<sequence>HPVEKVVPVLSSAEVKEDRFPRFEIRDGESVIAAAGTNWCSPHFAEVGVWTQEGYRGRGLAKAVVSACTSELLKERIKPLYIVTESNAASIRICEALGYRFSGYREFSCKGRL</sequence>
<organism evidence="2">
    <name type="scientific">marine sediment metagenome</name>
    <dbReference type="NCBI Taxonomy" id="412755"/>
    <lineage>
        <taxon>unclassified sequences</taxon>
        <taxon>metagenomes</taxon>
        <taxon>ecological metagenomes</taxon>
    </lineage>
</organism>
<feature type="non-terminal residue" evidence="2">
    <location>
        <position position="1"/>
    </location>
</feature>
<dbReference type="SUPFAM" id="SSF55729">
    <property type="entry name" value="Acyl-CoA N-acyltransferases (Nat)"/>
    <property type="match status" value="1"/>
</dbReference>
<gene>
    <name evidence="2" type="ORF">S01H1_63230</name>
</gene>
<dbReference type="InterPro" id="IPR016181">
    <property type="entry name" value="Acyl_CoA_acyltransferase"/>
</dbReference>
<reference evidence="2" key="1">
    <citation type="journal article" date="2014" name="Front. Microbiol.">
        <title>High frequency of phylogenetically diverse reductive dehalogenase-homologous genes in deep subseafloor sedimentary metagenomes.</title>
        <authorList>
            <person name="Kawai M."/>
            <person name="Futagami T."/>
            <person name="Toyoda A."/>
            <person name="Takaki Y."/>
            <person name="Nishi S."/>
            <person name="Hori S."/>
            <person name="Arai W."/>
            <person name="Tsubouchi T."/>
            <person name="Morono Y."/>
            <person name="Uchiyama I."/>
            <person name="Ito T."/>
            <person name="Fujiyama A."/>
            <person name="Inagaki F."/>
            <person name="Takami H."/>
        </authorList>
    </citation>
    <scope>NUCLEOTIDE SEQUENCE</scope>
    <source>
        <strain evidence="2">Expedition CK06-06</strain>
    </source>
</reference>
<dbReference type="InterPro" id="IPR027365">
    <property type="entry name" value="GNAT_acetyltra_YdfB-like"/>
</dbReference>
<dbReference type="InterPro" id="IPR000182">
    <property type="entry name" value="GNAT_dom"/>
</dbReference>
<dbReference type="PROSITE" id="PS51186">
    <property type="entry name" value="GNAT"/>
    <property type="match status" value="1"/>
</dbReference>
<accession>X0XB32</accession>
<feature type="domain" description="N-acetyltransferase" evidence="1">
    <location>
        <begin position="1"/>
        <end position="113"/>
    </location>
</feature>
<dbReference type="GO" id="GO:0016747">
    <property type="term" value="F:acyltransferase activity, transferring groups other than amino-acyl groups"/>
    <property type="evidence" value="ECO:0007669"/>
    <property type="project" value="InterPro"/>
</dbReference>
<evidence type="ECO:0000259" key="1">
    <source>
        <dbReference type="PROSITE" id="PS51186"/>
    </source>
</evidence>
<dbReference type="EMBL" id="BARS01041588">
    <property type="protein sequence ID" value="GAG33873.1"/>
    <property type="molecule type" value="Genomic_DNA"/>
</dbReference>
<proteinExistence type="predicted"/>
<protein>
    <recommendedName>
        <fullName evidence="1">N-acetyltransferase domain-containing protein</fullName>
    </recommendedName>
</protein>
<dbReference type="AlphaFoldDB" id="X0XB32"/>
<dbReference type="Gene3D" id="3.40.630.30">
    <property type="match status" value="1"/>
</dbReference>
<evidence type="ECO:0000313" key="2">
    <source>
        <dbReference type="EMBL" id="GAG33873.1"/>
    </source>
</evidence>
<dbReference type="CDD" id="cd04301">
    <property type="entry name" value="NAT_SF"/>
    <property type="match status" value="1"/>
</dbReference>